<dbReference type="InterPro" id="IPR000537">
    <property type="entry name" value="UbiA_prenyltransferase"/>
</dbReference>
<comment type="catalytic activity">
    <reaction evidence="8">
        <text>an all-trans-polyprenyl diphosphate + 1,4-dihydroxy-2-naphthoate + H(+) = a 2-demethylmenaquinol + CO2 + diphosphate</text>
        <dbReference type="Rhea" id="RHEA:26478"/>
        <dbReference type="Rhea" id="RHEA-COMP:9563"/>
        <dbReference type="Rhea" id="RHEA-COMP:9564"/>
        <dbReference type="ChEBI" id="CHEBI:11173"/>
        <dbReference type="ChEBI" id="CHEBI:15378"/>
        <dbReference type="ChEBI" id="CHEBI:16526"/>
        <dbReference type="ChEBI" id="CHEBI:33019"/>
        <dbReference type="ChEBI" id="CHEBI:55437"/>
        <dbReference type="ChEBI" id="CHEBI:58914"/>
        <dbReference type="EC" id="2.5.1.74"/>
    </reaction>
</comment>
<dbReference type="UniPathway" id="UPA00079">
    <property type="reaction ID" value="UER00168"/>
</dbReference>
<evidence type="ECO:0000256" key="4">
    <source>
        <dbReference type="ARBA" id="ARBA00022679"/>
    </source>
</evidence>
<dbReference type="InterPro" id="IPR026046">
    <property type="entry name" value="UBIAD1"/>
</dbReference>
<feature type="transmembrane region" description="Helical" evidence="8">
    <location>
        <begin position="272"/>
        <end position="295"/>
    </location>
</feature>
<comment type="pathway">
    <text evidence="8">Quinol/quinone metabolism; menaquinone biosynthesis; menaquinol from 1,4-dihydroxy-2-naphthoate: step 1/2.</text>
</comment>
<evidence type="ECO:0000313" key="10">
    <source>
        <dbReference type="EMBL" id="AOZ73166.1"/>
    </source>
</evidence>
<proteinExistence type="inferred from homology"/>
<keyword evidence="11" id="KW-1185">Reference proteome</keyword>
<dbReference type="PANTHER" id="PTHR13929:SF0">
    <property type="entry name" value="UBIA PRENYLTRANSFERASE DOMAIN-CONTAINING PROTEIN 1"/>
    <property type="match status" value="1"/>
</dbReference>
<dbReference type="Pfam" id="PF01040">
    <property type="entry name" value="UbiA"/>
    <property type="match status" value="1"/>
</dbReference>
<dbReference type="OrthoDB" id="9767568at2"/>
<keyword evidence="2 8" id="KW-0474">Menaquinone biosynthesis</keyword>
<organism evidence="10 11">
    <name type="scientific">Boudabousia tangfeifanii</name>
    <dbReference type="NCBI Taxonomy" id="1912795"/>
    <lineage>
        <taxon>Bacteria</taxon>
        <taxon>Bacillati</taxon>
        <taxon>Actinomycetota</taxon>
        <taxon>Actinomycetes</taxon>
        <taxon>Actinomycetales</taxon>
        <taxon>Actinomycetaceae</taxon>
        <taxon>Boudabousia</taxon>
    </lineage>
</organism>
<comment type="function">
    <text evidence="8">Conversion of 1,4-dihydroxy-2-naphthoate (DHNA) to demethylmenaquinone (DMK).</text>
</comment>
<comment type="subcellular location">
    <subcellularLocation>
        <location evidence="8">Cell membrane</location>
        <topology evidence="8">Multi-pass membrane protein</topology>
    </subcellularLocation>
    <subcellularLocation>
        <location evidence="1">Membrane</location>
        <topology evidence="1">Multi-pass membrane protein</topology>
    </subcellularLocation>
</comment>
<evidence type="ECO:0000256" key="5">
    <source>
        <dbReference type="ARBA" id="ARBA00022692"/>
    </source>
</evidence>
<dbReference type="PIRSF" id="PIRSF005355">
    <property type="entry name" value="UBIAD1"/>
    <property type="match status" value="1"/>
</dbReference>
<feature type="transmembrane region" description="Helical" evidence="8">
    <location>
        <begin position="212"/>
        <end position="234"/>
    </location>
</feature>
<feature type="transmembrane region" description="Helical" evidence="8">
    <location>
        <begin position="169"/>
        <end position="191"/>
    </location>
</feature>
<dbReference type="GO" id="GO:0005886">
    <property type="term" value="C:plasma membrane"/>
    <property type="evidence" value="ECO:0007669"/>
    <property type="project" value="UniProtKB-SubCell"/>
</dbReference>
<dbReference type="Proteomes" id="UP000176288">
    <property type="component" value="Chromosome"/>
</dbReference>
<dbReference type="Gene3D" id="1.10.357.140">
    <property type="entry name" value="UbiA prenyltransferase"/>
    <property type="match status" value="1"/>
</dbReference>
<dbReference type="NCBIfam" id="NF004751">
    <property type="entry name" value="PRK06080.1-3"/>
    <property type="match status" value="1"/>
</dbReference>
<keyword evidence="5 8" id="KW-0812">Transmembrane</keyword>
<reference evidence="10 11" key="1">
    <citation type="submission" date="2016-10" db="EMBL/GenBank/DDBJ databases">
        <title>Actinomyces aegypiusis sp. nov., isolated from the Aegypius monachus in Qinghai Tibet Plateau China.</title>
        <authorList>
            <person name="Wang Y."/>
        </authorList>
    </citation>
    <scope>NUCLEOTIDE SEQUENCE [LARGE SCALE GENOMIC DNA]</scope>
    <source>
        <strain evidence="10 11">VUL4_3</strain>
    </source>
</reference>
<feature type="transmembrane region" description="Helical" evidence="8">
    <location>
        <begin position="114"/>
        <end position="130"/>
    </location>
</feature>
<dbReference type="KEGG" id="avu:BK816_07555"/>
<dbReference type="NCBIfam" id="TIGR00751">
    <property type="entry name" value="menA"/>
    <property type="match status" value="1"/>
</dbReference>
<evidence type="ECO:0000256" key="1">
    <source>
        <dbReference type="ARBA" id="ARBA00004141"/>
    </source>
</evidence>
<evidence type="ECO:0000256" key="3">
    <source>
        <dbReference type="ARBA" id="ARBA00022475"/>
    </source>
</evidence>
<dbReference type="GO" id="GO:0046428">
    <property type="term" value="F:1,4-dihydroxy-2-naphthoate polyprenyltransferase activity"/>
    <property type="evidence" value="ECO:0007669"/>
    <property type="project" value="UniProtKB-UniRule"/>
</dbReference>
<evidence type="ECO:0000256" key="2">
    <source>
        <dbReference type="ARBA" id="ARBA00022428"/>
    </source>
</evidence>
<dbReference type="STRING" id="1912795.BK816_07555"/>
<sequence length="298" mass="31567">MATTADWIEGARPKTLPAAAAPVMIGASAAFYLGGFSFFRTLLALLVALSLQIGVNFSNDYSDGIRGTDEHRTGPARLTGGKLAKPSQVLAAALACFALAGVLGLILIAVSGTWWLLLAGVAAVLAAWFYTGGKHPYGYYGFGEIMVITFFGFLATIGTTWTQIPQAPWWLWLAAFGVGLLSADLLMINNIRDIPTDKLSGKKTLAVRLGNQVSRGLFVQAIWVAIFLGIIVILGTGTSINWGGLALFLALTVPFSYFTIRPVVKGAQGRALIVVLKNTGLLTLLYALGLSLSLASAW</sequence>
<keyword evidence="7 8" id="KW-0472">Membrane</keyword>
<dbReference type="InterPro" id="IPR044878">
    <property type="entry name" value="UbiA_sf"/>
</dbReference>
<protein>
    <recommendedName>
        <fullName evidence="8 9">1,4-dihydroxy-2-naphthoate octaprenyltransferase</fullName>
        <shortName evidence="8">DHNA-octaprenyltransferase</shortName>
        <ecNumber evidence="8 9">2.5.1.74</ecNumber>
    </recommendedName>
</protein>
<dbReference type="InterPro" id="IPR004657">
    <property type="entry name" value="MenA"/>
</dbReference>
<dbReference type="EMBL" id="CP017812">
    <property type="protein sequence ID" value="AOZ73166.1"/>
    <property type="molecule type" value="Genomic_DNA"/>
</dbReference>
<keyword evidence="6 8" id="KW-1133">Transmembrane helix</keyword>
<feature type="transmembrane region" description="Helical" evidence="8">
    <location>
        <begin position="137"/>
        <end position="157"/>
    </location>
</feature>
<dbReference type="GO" id="GO:0042371">
    <property type="term" value="P:vitamin K biosynthetic process"/>
    <property type="evidence" value="ECO:0007669"/>
    <property type="project" value="TreeGrafter"/>
</dbReference>
<feature type="transmembrane region" description="Helical" evidence="8">
    <location>
        <begin position="240"/>
        <end position="260"/>
    </location>
</feature>
<dbReference type="CDD" id="cd13962">
    <property type="entry name" value="PT_UbiA_UBIAD1"/>
    <property type="match status" value="1"/>
</dbReference>
<dbReference type="EC" id="2.5.1.74" evidence="8 9"/>
<evidence type="ECO:0000313" key="11">
    <source>
        <dbReference type="Proteomes" id="UP000176288"/>
    </source>
</evidence>
<keyword evidence="4 8" id="KW-0808">Transferase</keyword>
<dbReference type="AlphaFoldDB" id="A0A1D9MLJ7"/>
<evidence type="ECO:0000256" key="8">
    <source>
        <dbReference type="HAMAP-Rule" id="MF_01937"/>
    </source>
</evidence>
<feature type="transmembrane region" description="Helical" evidence="8">
    <location>
        <begin position="89"/>
        <end position="108"/>
    </location>
</feature>
<keyword evidence="3 8" id="KW-1003">Cell membrane</keyword>
<dbReference type="RefSeq" id="WP_071164629.1">
    <property type="nucleotide sequence ID" value="NZ_CP017812.1"/>
</dbReference>
<dbReference type="GO" id="GO:0009234">
    <property type="term" value="P:menaquinone biosynthetic process"/>
    <property type="evidence" value="ECO:0007669"/>
    <property type="project" value="UniProtKB-UniRule"/>
</dbReference>
<dbReference type="PANTHER" id="PTHR13929">
    <property type="entry name" value="1,4-DIHYDROXY-2-NAPHTHOATE OCTAPRENYLTRANSFERASE"/>
    <property type="match status" value="1"/>
</dbReference>
<name>A0A1D9MLJ7_9ACTO</name>
<evidence type="ECO:0000256" key="7">
    <source>
        <dbReference type="ARBA" id="ARBA00023136"/>
    </source>
</evidence>
<accession>A0A1D9MLJ7</accession>
<gene>
    <name evidence="8" type="primary">menA</name>
    <name evidence="10" type="ORF">BK816_07555</name>
</gene>
<evidence type="ECO:0000256" key="6">
    <source>
        <dbReference type="ARBA" id="ARBA00022989"/>
    </source>
</evidence>
<evidence type="ECO:0000256" key="9">
    <source>
        <dbReference type="NCBIfam" id="TIGR00751"/>
    </source>
</evidence>
<dbReference type="HAMAP" id="MF_01937">
    <property type="entry name" value="MenA_1"/>
    <property type="match status" value="1"/>
</dbReference>
<comment type="similarity">
    <text evidence="8">Belongs to the MenA family. Type 1 subfamily.</text>
</comment>